<organism evidence="2 3">
    <name type="scientific">Boothiomyces macroporosus</name>
    <dbReference type="NCBI Taxonomy" id="261099"/>
    <lineage>
        <taxon>Eukaryota</taxon>
        <taxon>Fungi</taxon>
        <taxon>Fungi incertae sedis</taxon>
        <taxon>Chytridiomycota</taxon>
        <taxon>Chytridiomycota incertae sedis</taxon>
        <taxon>Chytridiomycetes</taxon>
        <taxon>Rhizophydiales</taxon>
        <taxon>Terramycetaceae</taxon>
        <taxon>Boothiomyces</taxon>
    </lineage>
</organism>
<dbReference type="AlphaFoldDB" id="A0AAD5ULW8"/>
<dbReference type="PANTHER" id="PTHR42883:SF2">
    <property type="entry name" value="THYMIDYLYLTRANSFERASE"/>
    <property type="match status" value="1"/>
</dbReference>
<evidence type="ECO:0000259" key="1">
    <source>
        <dbReference type="Pfam" id="PF00483"/>
    </source>
</evidence>
<dbReference type="Pfam" id="PF00483">
    <property type="entry name" value="NTP_transferase"/>
    <property type="match status" value="1"/>
</dbReference>
<feature type="domain" description="Nucleotidyl transferase" evidence="1">
    <location>
        <begin position="7"/>
        <end position="256"/>
    </location>
</feature>
<dbReference type="SUPFAM" id="SSF53448">
    <property type="entry name" value="Nucleotide-diphospho-sugar transferases"/>
    <property type="match status" value="1"/>
</dbReference>
<dbReference type="Gene3D" id="3.90.550.10">
    <property type="entry name" value="Spore Coat Polysaccharide Biosynthesis Protein SpsA, Chain A"/>
    <property type="match status" value="1"/>
</dbReference>
<dbReference type="PANTHER" id="PTHR42883">
    <property type="entry name" value="GLUCOSE-1-PHOSPHATE THYMIDYLTRANSFERASE"/>
    <property type="match status" value="1"/>
</dbReference>
<keyword evidence="3" id="KW-1185">Reference proteome</keyword>
<name>A0AAD5ULW8_9FUNG</name>
<dbReference type="InterPro" id="IPR005835">
    <property type="entry name" value="NTP_transferase_dom"/>
</dbReference>
<protein>
    <recommendedName>
        <fullName evidence="1">Nucleotidyl transferase domain-containing protein</fullName>
    </recommendedName>
</protein>
<comment type="caution">
    <text evidence="2">The sequence shown here is derived from an EMBL/GenBank/DDBJ whole genome shotgun (WGS) entry which is preliminary data.</text>
</comment>
<dbReference type="InterPro" id="IPR029044">
    <property type="entry name" value="Nucleotide-diphossugar_trans"/>
</dbReference>
<dbReference type="EMBL" id="JADGKB010000022">
    <property type="protein sequence ID" value="KAJ3258949.1"/>
    <property type="molecule type" value="Genomic_DNA"/>
</dbReference>
<reference evidence="2" key="1">
    <citation type="submission" date="2020-05" db="EMBL/GenBank/DDBJ databases">
        <title>Phylogenomic resolution of chytrid fungi.</title>
        <authorList>
            <person name="Stajich J.E."/>
            <person name="Amses K."/>
            <person name="Simmons R."/>
            <person name="Seto K."/>
            <person name="Myers J."/>
            <person name="Bonds A."/>
            <person name="Quandt C.A."/>
            <person name="Barry K."/>
            <person name="Liu P."/>
            <person name="Grigoriev I."/>
            <person name="Longcore J.E."/>
            <person name="James T.Y."/>
        </authorList>
    </citation>
    <scope>NUCLEOTIDE SEQUENCE</scope>
    <source>
        <strain evidence="2">PLAUS21</strain>
    </source>
</reference>
<dbReference type="Proteomes" id="UP001210925">
    <property type="component" value="Unassembled WGS sequence"/>
</dbReference>
<evidence type="ECO:0000313" key="3">
    <source>
        <dbReference type="Proteomes" id="UP001210925"/>
    </source>
</evidence>
<gene>
    <name evidence="2" type="ORF">HK103_003090</name>
</gene>
<accession>A0AAD5ULW8</accession>
<sequence>MTNVLFLCAGFGTRLEKDLCESELSHLVGVPKALLPLNHKPLIEHWLQVIGDLVPYIICNQSHKAQFDKWADSVAFNKKNIYSNGVLTNETRSGSVKDLFLAIEYFQLQNDNLIVIAGDTLLKKFDFGKFVMDCSIINHSVVVYSTITDTECFKSGVLETMVEGGKERVVGFLEKPGPELTTSRKGCPCYYFVHPSSIPFLKVFLDEKKDAPLNEIDASGRWIEWLIHKTPVYALPITGRLDIGGLATYLEAEKYLSENKLWIV</sequence>
<proteinExistence type="predicted"/>
<evidence type="ECO:0000313" key="2">
    <source>
        <dbReference type="EMBL" id="KAJ3258949.1"/>
    </source>
</evidence>